<evidence type="ECO:0000313" key="2">
    <source>
        <dbReference type="EMBL" id="MFE5980532.1"/>
    </source>
</evidence>
<dbReference type="EMBL" id="JBHTRV010000007">
    <property type="protein sequence ID" value="MFE5980532.1"/>
    <property type="molecule type" value="Genomic_DNA"/>
</dbReference>
<reference evidence="2 3" key="1">
    <citation type="submission" date="2024-09" db="EMBL/GenBank/DDBJ databases">
        <title>The Natural Products Discovery Center: Release of the First 8490 Sequenced Strains for Exploring Actinobacteria Biosynthetic Diversity.</title>
        <authorList>
            <person name="Kalkreuter E."/>
            <person name="Kautsar S.A."/>
            <person name="Yang D."/>
            <person name="Bader C.D."/>
            <person name="Teijaro C.N."/>
            <person name="Fluegel L."/>
            <person name="Davis C.M."/>
            <person name="Simpson J.R."/>
            <person name="Lauterbach L."/>
            <person name="Steele A.D."/>
            <person name="Gui C."/>
            <person name="Meng S."/>
            <person name="Li G."/>
            <person name="Viehrig K."/>
            <person name="Ye F."/>
            <person name="Su P."/>
            <person name="Kiefer A.F."/>
            <person name="Nichols A."/>
            <person name="Cepeda A.J."/>
            <person name="Yan W."/>
            <person name="Fan B."/>
            <person name="Jiang Y."/>
            <person name="Adhikari A."/>
            <person name="Zheng C.-J."/>
            <person name="Schuster L."/>
            <person name="Cowan T.M."/>
            <person name="Smanski M.J."/>
            <person name="Chevrette M.G."/>
            <person name="De Carvalho L.P.S."/>
            <person name="Shen B."/>
        </authorList>
    </citation>
    <scope>NUCLEOTIDE SEQUENCE [LARGE SCALE GENOMIC DNA]</scope>
    <source>
        <strain evidence="2 3">NPDC056472</strain>
    </source>
</reference>
<feature type="transmembrane region" description="Helical" evidence="1">
    <location>
        <begin position="41"/>
        <end position="61"/>
    </location>
</feature>
<keyword evidence="1" id="KW-0812">Transmembrane</keyword>
<keyword evidence="1" id="KW-1133">Transmembrane helix</keyword>
<accession>A0ABW6ITP3</accession>
<comment type="caution">
    <text evidence="2">The sequence shown here is derived from an EMBL/GenBank/DDBJ whole genome shotgun (WGS) entry which is preliminary data.</text>
</comment>
<organism evidence="2 3">
    <name type="scientific">Streptomyces wedmorensis</name>
    <dbReference type="NCBI Taxonomy" id="43759"/>
    <lineage>
        <taxon>Bacteria</taxon>
        <taxon>Bacillati</taxon>
        <taxon>Actinomycetota</taxon>
        <taxon>Actinomycetes</taxon>
        <taxon>Kitasatosporales</taxon>
        <taxon>Streptomycetaceae</taxon>
        <taxon>Streptomyces</taxon>
    </lineage>
</organism>
<dbReference type="Proteomes" id="UP001600424">
    <property type="component" value="Unassembled WGS sequence"/>
</dbReference>
<feature type="transmembrane region" description="Helical" evidence="1">
    <location>
        <begin position="81"/>
        <end position="98"/>
    </location>
</feature>
<evidence type="ECO:0008006" key="4">
    <source>
        <dbReference type="Google" id="ProtNLM"/>
    </source>
</evidence>
<keyword evidence="3" id="KW-1185">Reference proteome</keyword>
<evidence type="ECO:0000256" key="1">
    <source>
        <dbReference type="SAM" id="Phobius"/>
    </source>
</evidence>
<sequence length="133" mass="13875">MLKFSGEGAEGVDRVVRGLARTYGGGRAGGDVLVADGAVRLVYAVVLLLQLYVGVLIGLAVTGTPARALFDSAQDADLSRWVIVGSWAVFTVSLVLAFEVPWRVAGRVTGLVCLTLGMQAAGTARVEKEFPAP</sequence>
<keyword evidence="1" id="KW-0472">Membrane</keyword>
<proteinExistence type="predicted"/>
<name>A0ABW6ITP3_STRWE</name>
<gene>
    <name evidence="2" type="ORF">ACFQ63_12565</name>
</gene>
<dbReference type="RefSeq" id="WP_386252571.1">
    <property type="nucleotide sequence ID" value="NZ_JBHTRV010000007.1"/>
</dbReference>
<protein>
    <recommendedName>
        <fullName evidence="4">Integral membrane protein</fullName>
    </recommendedName>
</protein>
<evidence type="ECO:0000313" key="3">
    <source>
        <dbReference type="Proteomes" id="UP001600424"/>
    </source>
</evidence>